<sequence length="481" mass="52948">MDISPAALARIILPKVPLLVKSALWHTFSLSPTSAKWDLKTELIVKALRALLDSPTPTPISKQQKNSLKDPGIKGKMWISKVTLPAPEEDVRNILVTAVEEMKSGGEIFTVPGIAPVEAEWTGYRANVDSNRPRLDLSEKQHYERLMSEVKSDVTILFFHGGAFYLMDPASHRLPTSHLAHLTVGRVLSVRYRLAPQHAFPSALLDALIAYLSLLYPPPDSYHTPVSASHIVFSGDSAGGGLCFTLLQLLLQLNRSTTAKSISFHGQVITLPLPLPAGCATHSAWLDVTRSMPSISANSKYDYLPPPLTSEKASTFPACEIWPTNPPRGDLYCDTSMLCHPLVSPLAAKDWTGSCPLFLGYGEEMLSDEIRIVAARAAQQGVPVVSEQWEAMPHCFAMMLLGSPMSKRCYGDWSHFCKVVTKGVEPSTRGLWFEAKTQKETEVDVKALAPISDEEVRERMDRARKARDLGVEGEAKMLPKL</sequence>
<protein>
    <recommendedName>
        <fullName evidence="4">Alpha/beta hydrolase fold-3 domain-containing protein</fullName>
    </recommendedName>
</protein>
<dbReference type="EMBL" id="JAFEKC020000008">
    <property type="protein sequence ID" value="KAK0513129.1"/>
    <property type="molecule type" value="Genomic_DNA"/>
</dbReference>
<evidence type="ECO:0000256" key="3">
    <source>
        <dbReference type="PROSITE-ProRule" id="PRU10038"/>
    </source>
</evidence>
<dbReference type="Proteomes" id="UP001166286">
    <property type="component" value="Unassembled WGS sequence"/>
</dbReference>
<dbReference type="PROSITE" id="PS01173">
    <property type="entry name" value="LIPASE_GDXG_HIS"/>
    <property type="match status" value="1"/>
</dbReference>
<accession>A0AA39R3H5</accession>
<name>A0AA39R3H5_9LECA</name>
<evidence type="ECO:0000259" key="4">
    <source>
        <dbReference type="Pfam" id="PF07859"/>
    </source>
</evidence>
<dbReference type="AlphaFoldDB" id="A0AA39R3H5"/>
<evidence type="ECO:0000313" key="6">
    <source>
        <dbReference type="Proteomes" id="UP001166286"/>
    </source>
</evidence>
<gene>
    <name evidence="5" type="ORF">JMJ35_004115</name>
</gene>
<dbReference type="GO" id="GO:0016787">
    <property type="term" value="F:hydrolase activity"/>
    <property type="evidence" value="ECO:0007669"/>
    <property type="project" value="UniProtKB-KW"/>
</dbReference>
<dbReference type="InterPro" id="IPR013094">
    <property type="entry name" value="AB_hydrolase_3"/>
</dbReference>
<dbReference type="InterPro" id="IPR033140">
    <property type="entry name" value="Lipase_GDXG_put_SER_AS"/>
</dbReference>
<feature type="domain" description="Alpha/beta hydrolase fold-3" evidence="4">
    <location>
        <begin position="156"/>
        <end position="397"/>
    </location>
</feature>
<proteinExistence type="inferred from homology"/>
<evidence type="ECO:0000313" key="5">
    <source>
        <dbReference type="EMBL" id="KAK0513129.1"/>
    </source>
</evidence>
<keyword evidence="2" id="KW-0378">Hydrolase</keyword>
<organism evidence="5 6">
    <name type="scientific">Cladonia borealis</name>
    <dbReference type="NCBI Taxonomy" id="184061"/>
    <lineage>
        <taxon>Eukaryota</taxon>
        <taxon>Fungi</taxon>
        <taxon>Dikarya</taxon>
        <taxon>Ascomycota</taxon>
        <taxon>Pezizomycotina</taxon>
        <taxon>Lecanoromycetes</taxon>
        <taxon>OSLEUM clade</taxon>
        <taxon>Lecanoromycetidae</taxon>
        <taxon>Lecanorales</taxon>
        <taxon>Lecanorineae</taxon>
        <taxon>Cladoniaceae</taxon>
        <taxon>Cladonia</taxon>
    </lineage>
</organism>
<comment type="similarity">
    <text evidence="1">Belongs to the 'GDXG' lipolytic enzyme family.</text>
</comment>
<dbReference type="InterPro" id="IPR050300">
    <property type="entry name" value="GDXG_lipolytic_enzyme"/>
</dbReference>
<dbReference type="SUPFAM" id="SSF53474">
    <property type="entry name" value="alpha/beta-Hydrolases"/>
    <property type="match status" value="1"/>
</dbReference>
<dbReference type="InterPro" id="IPR002168">
    <property type="entry name" value="Lipase_GDXG_HIS_AS"/>
</dbReference>
<dbReference type="Gene3D" id="3.40.50.1820">
    <property type="entry name" value="alpha/beta hydrolase"/>
    <property type="match status" value="1"/>
</dbReference>
<dbReference type="InterPro" id="IPR029058">
    <property type="entry name" value="AB_hydrolase_fold"/>
</dbReference>
<comment type="caution">
    <text evidence="5">The sequence shown here is derived from an EMBL/GenBank/DDBJ whole genome shotgun (WGS) entry which is preliminary data.</text>
</comment>
<dbReference type="PROSITE" id="PS01174">
    <property type="entry name" value="LIPASE_GDXG_SER"/>
    <property type="match status" value="1"/>
</dbReference>
<evidence type="ECO:0000256" key="2">
    <source>
        <dbReference type="ARBA" id="ARBA00022801"/>
    </source>
</evidence>
<evidence type="ECO:0000256" key="1">
    <source>
        <dbReference type="ARBA" id="ARBA00010515"/>
    </source>
</evidence>
<dbReference type="Pfam" id="PF07859">
    <property type="entry name" value="Abhydrolase_3"/>
    <property type="match status" value="1"/>
</dbReference>
<reference evidence="5" key="1">
    <citation type="submission" date="2023-03" db="EMBL/GenBank/DDBJ databases">
        <title>Complete genome of Cladonia borealis.</title>
        <authorList>
            <person name="Park H."/>
        </authorList>
    </citation>
    <scope>NUCLEOTIDE SEQUENCE</scope>
    <source>
        <strain evidence="5">ANT050790</strain>
    </source>
</reference>
<keyword evidence="6" id="KW-1185">Reference proteome</keyword>
<dbReference type="PANTHER" id="PTHR48081">
    <property type="entry name" value="AB HYDROLASE SUPERFAMILY PROTEIN C4A8.06C"/>
    <property type="match status" value="1"/>
</dbReference>
<feature type="active site" evidence="3">
    <location>
        <position position="237"/>
    </location>
</feature>
<dbReference type="PANTHER" id="PTHR48081:SF25">
    <property type="entry name" value="PUTATIVE (AFU_ORTHOLOGUE AFUA_3G11560)-RELATED"/>
    <property type="match status" value="1"/>
</dbReference>